<accession>Q86583</accession>
<name>Q86583_9BETC</name>
<evidence type="ECO:0000313" key="1">
    <source>
        <dbReference type="EMBL" id="AAB26098.1"/>
    </source>
</evidence>
<dbReference type="EMBL" id="S58172">
    <property type="protein sequence ID" value="AAB26098.1"/>
    <property type="molecule type" value="Genomic_RNA"/>
</dbReference>
<sequence>MAVLVLRLHWLLSLLVHLL</sequence>
<reference evidence="1" key="1">
    <citation type="journal article" date="1993" name="Arch. Virol.">
        <title>The ns 4 gene of mouse hepatitis virus (MHV), strain A 59 contains two ORFs and thus differs from ns 4 of the JHM and S strains.</title>
        <authorList>
            <person name="Weiss S.R."/>
            <person name="Zoltick P.W."/>
            <person name="Leibowitz J.L."/>
        </authorList>
    </citation>
    <scope>NUCLEOTIDE SEQUENCE</scope>
</reference>
<proteinExistence type="predicted"/>
<gene>
    <name evidence="1" type="primary">non-structural protein 4a</name>
</gene>
<organism evidence="1">
    <name type="scientific">Murine hepatitis virus</name>
    <dbReference type="NCBI Taxonomy" id="11138"/>
    <lineage>
        <taxon>Viruses</taxon>
        <taxon>Riboviria</taxon>
        <taxon>Orthornavirae</taxon>
        <taxon>Pisuviricota</taxon>
        <taxon>Pisoniviricetes</taxon>
        <taxon>Nidovirales</taxon>
        <taxon>Cornidovirineae</taxon>
        <taxon>Coronaviridae</taxon>
        <taxon>Orthocoronavirinae</taxon>
        <taxon>Betacoronavirus</taxon>
        <taxon>Embecovirus</taxon>
        <taxon>Betacoronavirus muris</taxon>
        <taxon>Murine coronavirus</taxon>
    </lineage>
</organism>
<protein>
    <submittedName>
        <fullName evidence="1">Non-structural protein 4a protein</fullName>
    </submittedName>
</protein>
<dbReference type="PIR" id="A48354">
    <property type="entry name" value="A48354"/>
</dbReference>